<sequence length="421" mass="47725">MVPSTSQATDRQNQPSPRLLNRPLYMDKLTSYLNTDFIKVITGVRRSGKSYLLLLLKEHLQNQGVPGSHIIYLSFEDPENFALLEGKDLYNFLREQIQQNTENSHPYYFLFDEIQEVSGWQKIVNGLRLLCPCDIYLTGSNASLLSGELATYLAGRYVEIPILPLSFTEFKAFSPISHEHDEDYLTDYLEYGGFPSIALQSSPNLKDDALKGIYNSIVLRDVISRATVREPQILQKVALFLLDNIGNLVNTNKIANTLRTSGQKASNNTIDSYMDLLENAFLFYPAPRYNIRGKEFLARSAKYYTVDLGFVHSQIARRGRNYGSRLENLVYLELRRRGYTVSVGQLDGKEIDFVAEKPDQTAYLQIADHIPENSQRETDNLLAIPTGHQRFLITNSWSDAGSVDGITIMHALDFLNGKELG</sequence>
<dbReference type="eggNOG" id="COG1373">
    <property type="taxonomic scope" value="Bacteria"/>
</dbReference>
<evidence type="ECO:0008006" key="6">
    <source>
        <dbReference type="Google" id="ProtNLM"/>
    </source>
</evidence>
<dbReference type="InterPro" id="IPR025420">
    <property type="entry name" value="DUF4143"/>
</dbReference>
<dbReference type="RefSeq" id="WP_006290633.1">
    <property type="nucleotide sequence ID" value="NZ_AP012333.1"/>
</dbReference>
<protein>
    <recommendedName>
        <fullName evidence="6">AAA domain-containing protein</fullName>
    </recommendedName>
</protein>
<feature type="region of interest" description="Disordered" evidence="1">
    <location>
        <begin position="1"/>
        <end position="20"/>
    </location>
</feature>
<dbReference type="PATRIC" id="fig|864564.6.peg.403"/>
<dbReference type="Pfam" id="PF13173">
    <property type="entry name" value="AAA_14"/>
    <property type="match status" value="1"/>
</dbReference>
<dbReference type="Pfam" id="PF13635">
    <property type="entry name" value="DUF4143"/>
    <property type="match status" value="1"/>
</dbReference>
<gene>
    <name evidence="4" type="ORF">HMPREF0620_1302</name>
</gene>
<feature type="compositionally biased region" description="Polar residues" evidence="1">
    <location>
        <begin position="1"/>
        <end position="16"/>
    </location>
</feature>
<dbReference type="PANTHER" id="PTHR33295">
    <property type="entry name" value="ATPASE"/>
    <property type="match status" value="1"/>
</dbReference>
<dbReference type="PANTHER" id="PTHR33295:SF20">
    <property type="entry name" value="ATPASE"/>
    <property type="match status" value="1"/>
</dbReference>
<evidence type="ECO:0000313" key="4">
    <source>
        <dbReference type="EMBL" id="EFT82617.1"/>
    </source>
</evidence>
<name>E6K2R3_PARDN</name>
<dbReference type="SUPFAM" id="SSF52540">
    <property type="entry name" value="P-loop containing nucleoside triphosphate hydrolases"/>
    <property type="match status" value="1"/>
</dbReference>
<dbReference type="EMBL" id="AEON01000002">
    <property type="protein sequence ID" value="EFT82617.1"/>
    <property type="molecule type" value="Genomic_DNA"/>
</dbReference>
<evidence type="ECO:0000259" key="3">
    <source>
        <dbReference type="Pfam" id="PF13635"/>
    </source>
</evidence>
<reference evidence="4 5" key="1">
    <citation type="submission" date="2010-12" db="EMBL/GenBank/DDBJ databases">
        <authorList>
            <person name="Muzny D."/>
            <person name="Qin X."/>
            <person name="Buhay C."/>
            <person name="Dugan-Rocha S."/>
            <person name="Ding Y."/>
            <person name="Chen G."/>
            <person name="Hawes A."/>
            <person name="Holder M."/>
            <person name="Jhangiani S."/>
            <person name="Johnson A."/>
            <person name="Khan Z."/>
            <person name="Li Z."/>
            <person name="Liu W."/>
            <person name="Liu X."/>
            <person name="Perez L."/>
            <person name="Shen H."/>
            <person name="Wang Q."/>
            <person name="Watt J."/>
            <person name="Xi L."/>
            <person name="Xin Y."/>
            <person name="Zhou J."/>
            <person name="Deng J."/>
            <person name="Jiang H."/>
            <person name="Liu Y."/>
            <person name="Qu J."/>
            <person name="Song X.-Z."/>
            <person name="Zhang L."/>
            <person name="Villasana D."/>
            <person name="Johnson A."/>
            <person name="Liu J."/>
            <person name="Liyanage D."/>
            <person name="Lorensuhewa L."/>
            <person name="Robinson T."/>
            <person name="Song A."/>
            <person name="Song B.-B."/>
            <person name="Dinh H."/>
            <person name="Thornton R."/>
            <person name="Coyle M."/>
            <person name="Francisco L."/>
            <person name="Jackson L."/>
            <person name="Javaid M."/>
            <person name="Korchina V."/>
            <person name="Kovar C."/>
            <person name="Mata R."/>
            <person name="Mathew T."/>
            <person name="Ngo R."/>
            <person name="Nguyen L."/>
            <person name="Nguyen N."/>
            <person name="Okwuonu G."/>
            <person name="Ongeri F."/>
            <person name="Pham C."/>
            <person name="Simmons D."/>
            <person name="Wilczek-Boney K."/>
            <person name="Hale W."/>
            <person name="Jakkamsetti A."/>
            <person name="Pham P."/>
            <person name="Ruth R."/>
            <person name="San Lucas F."/>
            <person name="Warren J."/>
            <person name="Zhang J."/>
            <person name="Zhao Z."/>
            <person name="Zhou C."/>
            <person name="Zhu D."/>
            <person name="Lee S."/>
            <person name="Bess C."/>
            <person name="Blankenburg K."/>
            <person name="Forbes L."/>
            <person name="Fu Q."/>
            <person name="Gubbala S."/>
            <person name="Hirani K."/>
            <person name="Jayaseelan J.C."/>
            <person name="Lara F."/>
            <person name="Munidasa M."/>
            <person name="Palculict T."/>
            <person name="Patil S."/>
            <person name="Pu L.-L."/>
            <person name="Saada N."/>
            <person name="Tang L."/>
            <person name="Weissenberger G."/>
            <person name="Zhu Y."/>
            <person name="Hemphill L."/>
            <person name="Shang Y."/>
            <person name="Youmans B."/>
            <person name="Ayvaz T."/>
            <person name="Ross M."/>
            <person name="Santibanez J."/>
            <person name="Aqrawi P."/>
            <person name="Gross S."/>
            <person name="Joshi V."/>
            <person name="Fowler G."/>
            <person name="Nazareth L."/>
            <person name="Reid J."/>
            <person name="Worley K."/>
            <person name="Petrosino J."/>
            <person name="Highlander S."/>
            <person name="Gibbs R."/>
        </authorList>
    </citation>
    <scope>NUCLEOTIDE SEQUENCE [LARGE SCALE GENOMIC DNA]</scope>
    <source>
        <strain evidence="4 5">DSM 10105</strain>
    </source>
</reference>
<dbReference type="Gene3D" id="3.40.50.300">
    <property type="entry name" value="P-loop containing nucleotide triphosphate hydrolases"/>
    <property type="match status" value="1"/>
</dbReference>
<feature type="domain" description="DUF4143" evidence="3">
    <location>
        <begin position="220"/>
        <end position="361"/>
    </location>
</feature>
<organism evidence="4 5">
    <name type="scientific">Parascardovia denticolens DSM 10105 = JCM 12538</name>
    <dbReference type="NCBI Taxonomy" id="864564"/>
    <lineage>
        <taxon>Bacteria</taxon>
        <taxon>Bacillati</taxon>
        <taxon>Actinomycetota</taxon>
        <taxon>Actinomycetes</taxon>
        <taxon>Bifidobacteriales</taxon>
        <taxon>Bifidobacteriaceae</taxon>
        <taxon>Parascardovia</taxon>
    </lineage>
</organism>
<evidence type="ECO:0000313" key="5">
    <source>
        <dbReference type="Proteomes" id="UP000004946"/>
    </source>
</evidence>
<dbReference type="AlphaFoldDB" id="E6K2R3"/>
<proteinExistence type="predicted"/>
<dbReference type="InterPro" id="IPR041682">
    <property type="entry name" value="AAA_14"/>
</dbReference>
<feature type="domain" description="AAA" evidence="2">
    <location>
        <begin position="38"/>
        <end position="170"/>
    </location>
</feature>
<keyword evidence="5" id="KW-1185">Reference proteome</keyword>
<evidence type="ECO:0000256" key="1">
    <source>
        <dbReference type="SAM" id="MobiDB-lite"/>
    </source>
</evidence>
<dbReference type="Proteomes" id="UP000004946">
    <property type="component" value="Chromosome"/>
</dbReference>
<comment type="caution">
    <text evidence="4">The sequence shown here is derived from an EMBL/GenBank/DDBJ whole genome shotgun (WGS) entry which is preliminary data.</text>
</comment>
<accession>E6K2R3</accession>
<dbReference type="InterPro" id="IPR027417">
    <property type="entry name" value="P-loop_NTPase"/>
</dbReference>
<dbReference type="HOGENOM" id="CLU_041527_1_1_11"/>
<dbReference type="KEGG" id="pdo:PSDT_0367"/>
<evidence type="ECO:0000259" key="2">
    <source>
        <dbReference type="Pfam" id="PF13173"/>
    </source>
</evidence>